<evidence type="ECO:0000259" key="6">
    <source>
        <dbReference type="PROSITE" id="PS51700"/>
    </source>
</evidence>
<evidence type="ECO:0000256" key="3">
    <source>
        <dbReference type="ARBA" id="ARBA00022801"/>
    </source>
</evidence>
<keyword evidence="8" id="KW-1185">Reference proteome</keyword>
<sequence length="2148" mass="237401">MNSRATNAAKKPTTASRRTRPQAAPTDPDQLADALASRLKIDSRAPPSKKSPKEVRTESMKSINTVMQALTELGRTGWKKSATDNTSVWRSRNAEANALVSTSRENLAILRGMDDAGVVEIERAALSVVGKLAALDMHEAVREALKELRAPLCKALNLPPLKESRSKFGLITLPLPNQPIDDPVHLTMISTYLIHALSISCFVLSSGEDIDEFAELLSSPDALWLNAWLPKLHPLPQKHIDSLLTRAYSVITKACMNRSSSKSKPSPRSIFLLRGYALRCLVCASPGTVETDSFWDQLIRFTASFSKSCAESNQEEAGTTLILSTFEGIVQCAEARTDASSFLDGSKFLSFCDYWITFAKRSGNICVLDRIGSLMQNIPSSSHRSPEPMDCTPDERSPPKQAMASEVVLEGTKLCGIFAQVVALVDNVSKDDDLAQAIQTCNKLIQKSPYISSLLLGSQLSSDLKDNEEFLRVSGKVDRAFERLRRSTHKLVDSQERAPELRKVSSDLLKSCVNSLQELLPHTTDADFRTDIATRALDSLFLMGRTTLNIANPQTYIPAYDHLESSLNIIETISKNGDGGAIDIPNYLRCISGAFYNLAGSLYQASRHGAAVPFLKQTCIIGCRALDEYQRKGPKESPNSTKGKEREKEWLQLEQQLYRRWELLAVCYLKNGDRKNSYESFIKCIHSFPFTASGLADASVALKPLSSLLDRVTSVGACELLLPPDQVSLYHTLTPPTSKQDLRVVGALLEYQYESLFPHRCKDGARPVLLRLLQDIIQVYSTKDDISGFLMPIRRARTLVRCLEFAYRDDEDPASVVAQLGLGSLDGLEVEVLALLNKRDLSLDVGLAAYRHQYAISSHLWLANLAHRQSVDDLLGVVSKHVDEANVLLDGLQAEVTSRAPKTHNRKSSSSGTPKIQRKVSSGGTPKKAGTRKGLSPRVAKVASPRATRNTRQRIPAAPKKPAPTRRPPPATSKAKASAAPKMNARAGATPQAVASNTVKTPPRPSIDSKTSPSALPFDDFAKFHDLLKFIVSSLELAYEYAKLGKLKRAASVFNTALDIVRNMETSPEVGAFFLLRFAETLALMNNVPKSSAVYIEAYEHSERILTEHKGMSSSQRIQSRARRLELSAMACHVFALIQLGRDDGTLALTSLLQSHRLWTRAIDTMSRLSRSSSKAAPDTSNQNPFDSSNAEDASSSATPADATPQPQAKIRAPSRSSTELQWRLVEGLIGVLFTLAETYLTRGSPREAEYFLKQVQTLGESTQLPIIESRALTRMVEVQLGLGHLEDAVTLLEEAASKLGEWTALDNVDLQRLLSRYNERAEDLEAATDLAIKALETLHELNGEFQRFDGHVLGMRRSLEPQDAAGEIIAPELLATVLSRYIWLLRGSGDQDFDALISKLGSLPPTARVKVERNSLMANLTLYNVHQRFQSDMFLNSLTESTIAIPMGMSSKTTIQRMLPINDVLNALDSAEKYFQESIALTGKSGDVLQLRNAAVSLTLVKAFQTSLGRLEDHNAVYASSLLDASSATTLRREMLDAIQQKLSSLHPADDFEWPLMSSEGIPKPRPSKGASKRPSLLLSASEDDMDVDGGDQNEGSLKEYWKSVQSRYQTKLLDPESLCSPRTKNLPSNWTIIHVHLAEDKSTLLVSRQECGESAGNPLLFCVPLKGRRDNGTGDEEEHLSFEDAVAEFTEIIRLSNEGTKAAVHVNKDDEEARSNWWKQRSALDMRLKELLENIEFCWLGAFKTILGQRSNLTSEQMEELRAGFEKVFQRSLQVKDKKPKPRGGHKKAGSQSQAPSQVYLDDAMLRCFSTLSPKCREEELEDLLYFILDLYQFHGVPVVTAEVDAMQTVLDLRTVLEEHNGRLLKAKKEKEKRQRLGHRSAPVESGDEEHVFLVLDKNVQGLPWESLPILRGRSVSRIPCIDFLHDRIAFAALKRQQLSLEGKGKGKEEDGTAIVNPRNGYYILNPSGDLTKTEGRFQGWVDDMRKLGWDGVAGKPVTEQQFSQALKERDLVVYFGHGGGEQYIRSNRIKGLPTCAATMLWGCSSGNLKDMGDFDRTGTPYNYMLGGCPTLIANLWDVTDRDIDKFSMSVFDKIGLNGSLVNRSTANKGSTSVSILAAVARSRDVCKLKYLTGAAPVVYGIPFHL</sequence>
<dbReference type="GO" id="GO:0005737">
    <property type="term" value="C:cytoplasm"/>
    <property type="evidence" value="ECO:0007669"/>
    <property type="project" value="TreeGrafter"/>
</dbReference>
<feature type="compositionally biased region" description="Acidic residues" evidence="5">
    <location>
        <begin position="1583"/>
        <end position="1593"/>
    </location>
</feature>
<dbReference type="OrthoDB" id="10255632at2759"/>
<feature type="compositionally biased region" description="Polar residues" evidence="5">
    <location>
        <begin position="1170"/>
        <end position="1186"/>
    </location>
</feature>
<dbReference type="EMBL" id="JANBPK010001255">
    <property type="protein sequence ID" value="KAJ2924020.1"/>
    <property type="molecule type" value="Genomic_DNA"/>
</dbReference>
<protein>
    <recommendedName>
        <fullName evidence="2">separase</fullName>
        <ecNumber evidence="2">3.4.22.49</ecNumber>
    </recommendedName>
</protein>
<dbReference type="GO" id="GO:0006508">
    <property type="term" value="P:proteolysis"/>
    <property type="evidence" value="ECO:0007669"/>
    <property type="project" value="InterPro"/>
</dbReference>
<comment type="catalytic activity">
    <reaction evidence="1">
        <text>All bonds known to be hydrolyzed by this endopeptidase have arginine in P1 and an acidic residue in P4. P6 is often occupied by an acidic residue or by a hydroxy-amino-acid residue, the phosphorylation of which enhances cleavage.</text>
        <dbReference type="EC" id="3.4.22.49"/>
    </reaction>
</comment>
<feature type="region of interest" description="Disordered" evidence="5">
    <location>
        <begin position="1"/>
        <end position="61"/>
    </location>
</feature>
<feature type="non-terminal residue" evidence="7">
    <location>
        <position position="2148"/>
    </location>
</feature>
<feature type="region of interest" description="Disordered" evidence="5">
    <location>
        <begin position="1558"/>
        <end position="1596"/>
    </location>
</feature>
<dbReference type="GO" id="GO:0044732">
    <property type="term" value="C:mitotic spindle pole body"/>
    <property type="evidence" value="ECO:0007669"/>
    <property type="project" value="TreeGrafter"/>
</dbReference>
<dbReference type="SUPFAM" id="SSF48452">
    <property type="entry name" value="TPR-like"/>
    <property type="match status" value="1"/>
</dbReference>
<keyword evidence="4" id="KW-0159">Chromosome partition</keyword>
<evidence type="ECO:0000256" key="2">
    <source>
        <dbReference type="ARBA" id="ARBA00012489"/>
    </source>
</evidence>
<proteinExistence type="predicted"/>
<feature type="region of interest" description="Disordered" evidence="5">
    <location>
        <begin position="896"/>
        <end position="1012"/>
    </location>
</feature>
<feature type="domain" description="Peptidase C50" evidence="6">
    <location>
        <begin position="1960"/>
        <end position="2057"/>
    </location>
</feature>
<name>A0A9W8M9Q9_9AGAR</name>
<dbReference type="InterPro" id="IPR030397">
    <property type="entry name" value="SEPARIN_core_dom"/>
</dbReference>
<feature type="compositionally biased region" description="Basic residues" evidence="5">
    <location>
        <begin position="1780"/>
        <end position="1791"/>
    </location>
</feature>
<feature type="compositionally biased region" description="Low complexity" evidence="5">
    <location>
        <begin position="1187"/>
        <end position="1209"/>
    </location>
</feature>
<evidence type="ECO:0000256" key="4">
    <source>
        <dbReference type="ARBA" id="ARBA00022829"/>
    </source>
</evidence>
<keyword evidence="3" id="KW-0378">Hydrolase</keyword>
<dbReference type="GO" id="GO:0005634">
    <property type="term" value="C:nucleus"/>
    <property type="evidence" value="ECO:0007669"/>
    <property type="project" value="InterPro"/>
</dbReference>
<dbReference type="InterPro" id="IPR019734">
    <property type="entry name" value="TPR_rpt"/>
</dbReference>
<dbReference type="Proteomes" id="UP001140091">
    <property type="component" value="Unassembled WGS sequence"/>
</dbReference>
<dbReference type="InterPro" id="IPR005314">
    <property type="entry name" value="Peptidase_C50"/>
</dbReference>
<dbReference type="PANTHER" id="PTHR12792">
    <property type="entry name" value="EXTRA SPINDLE POLES 1-RELATED"/>
    <property type="match status" value="1"/>
</dbReference>
<evidence type="ECO:0000313" key="8">
    <source>
        <dbReference type="Proteomes" id="UP001140091"/>
    </source>
</evidence>
<dbReference type="GO" id="GO:0072686">
    <property type="term" value="C:mitotic spindle"/>
    <property type="evidence" value="ECO:0007669"/>
    <property type="project" value="TreeGrafter"/>
</dbReference>
<gene>
    <name evidence="7" type="ORF">H1R20_g13076</name>
</gene>
<dbReference type="InterPro" id="IPR011990">
    <property type="entry name" value="TPR-like_helical_dom_sf"/>
</dbReference>
<organism evidence="7 8">
    <name type="scientific">Candolleomyces eurysporus</name>
    <dbReference type="NCBI Taxonomy" id="2828524"/>
    <lineage>
        <taxon>Eukaryota</taxon>
        <taxon>Fungi</taxon>
        <taxon>Dikarya</taxon>
        <taxon>Basidiomycota</taxon>
        <taxon>Agaricomycotina</taxon>
        <taxon>Agaricomycetes</taxon>
        <taxon>Agaricomycetidae</taxon>
        <taxon>Agaricales</taxon>
        <taxon>Agaricineae</taxon>
        <taxon>Psathyrellaceae</taxon>
        <taxon>Candolleomyces</taxon>
    </lineage>
</organism>
<dbReference type="GO" id="GO:0004197">
    <property type="term" value="F:cysteine-type endopeptidase activity"/>
    <property type="evidence" value="ECO:0007669"/>
    <property type="project" value="InterPro"/>
</dbReference>
<evidence type="ECO:0000313" key="7">
    <source>
        <dbReference type="EMBL" id="KAJ2924020.1"/>
    </source>
</evidence>
<dbReference type="Pfam" id="PF03568">
    <property type="entry name" value="Separin_C"/>
    <property type="match status" value="1"/>
</dbReference>
<reference evidence="7" key="1">
    <citation type="submission" date="2022-06" db="EMBL/GenBank/DDBJ databases">
        <title>Genome Sequence of Candolleomyces eurysporus.</title>
        <authorList>
            <person name="Buettner E."/>
        </authorList>
    </citation>
    <scope>NUCLEOTIDE SEQUENCE</scope>
    <source>
        <strain evidence="7">VTCC 930004</strain>
    </source>
</reference>
<accession>A0A9W8M9Q9</accession>
<feature type="compositionally biased region" description="Pro residues" evidence="5">
    <location>
        <begin position="959"/>
        <end position="971"/>
    </location>
</feature>
<dbReference type="PROSITE" id="PS51700">
    <property type="entry name" value="SEPARIN"/>
    <property type="match status" value="1"/>
</dbReference>
<dbReference type="SMART" id="SM00028">
    <property type="entry name" value="TPR"/>
    <property type="match status" value="4"/>
</dbReference>
<dbReference type="Gene3D" id="1.25.40.10">
    <property type="entry name" value="Tetratricopeptide repeat domain"/>
    <property type="match status" value="1"/>
</dbReference>
<feature type="region of interest" description="Disordered" evidence="5">
    <location>
        <begin position="1776"/>
        <end position="1798"/>
    </location>
</feature>
<dbReference type="EC" id="3.4.22.49" evidence="2"/>
<feature type="compositionally biased region" description="Polar residues" evidence="5">
    <location>
        <begin position="908"/>
        <end position="924"/>
    </location>
</feature>
<dbReference type="GO" id="GO:0051307">
    <property type="term" value="P:meiotic chromosome separation"/>
    <property type="evidence" value="ECO:0007669"/>
    <property type="project" value="TreeGrafter"/>
</dbReference>
<evidence type="ECO:0000256" key="1">
    <source>
        <dbReference type="ARBA" id="ARBA00000451"/>
    </source>
</evidence>
<feature type="compositionally biased region" description="Low complexity" evidence="5">
    <location>
        <begin position="972"/>
        <end position="987"/>
    </location>
</feature>
<comment type="caution">
    <text evidence="7">The sequence shown here is derived from an EMBL/GenBank/DDBJ whole genome shotgun (WGS) entry which is preliminary data.</text>
</comment>
<dbReference type="PANTHER" id="PTHR12792:SF0">
    <property type="entry name" value="SEPARIN"/>
    <property type="match status" value="1"/>
</dbReference>
<feature type="region of interest" description="Disordered" evidence="5">
    <location>
        <begin position="1170"/>
        <end position="1215"/>
    </location>
</feature>
<evidence type="ECO:0000256" key="5">
    <source>
        <dbReference type="SAM" id="MobiDB-lite"/>
    </source>
</evidence>
<feature type="region of interest" description="Disordered" evidence="5">
    <location>
        <begin position="378"/>
        <end position="399"/>
    </location>
</feature>